<dbReference type="EMBL" id="MFIZ01000011">
    <property type="protein sequence ID" value="OGG11893.1"/>
    <property type="molecule type" value="Genomic_DNA"/>
</dbReference>
<dbReference type="AlphaFoldDB" id="A0A1F5ZHU5"/>
<sequence>MTIPYKRGHTIVELLVYMGILSILLVTLTNLFSLIVNLRLEAEGMSAVEQDGDFLLSRLFYDISRADSITVPADNGDTTSTLQLVIGGVTHTYATASGQLQITNDNGTDNLNGVDTTVSNISFQRIGNVGGQSTVNVAFTLTSVAVQIQGPETKSFSTTVGIRK</sequence>
<dbReference type="STRING" id="1798370.A2Z00_00865"/>
<comment type="caution">
    <text evidence="2">The sequence shown here is derived from an EMBL/GenBank/DDBJ whole genome shotgun (WGS) entry which is preliminary data.</text>
</comment>
<keyword evidence="1" id="KW-1133">Transmembrane helix</keyword>
<dbReference type="Proteomes" id="UP000177268">
    <property type="component" value="Unassembled WGS sequence"/>
</dbReference>
<accession>A0A1F5ZHU5</accession>
<organism evidence="2 3">
    <name type="scientific">Candidatus Gottesmanbacteria bacterium RBG_13_45_10</name>
    <dbReference type="NCBI Taxonomy" id="1798370"/>
    <lineage>
        <taxon>Bacteria</taxon>
        <taxon>Candidatus Gottesmaniibacteriota</taxon>
    </lineage>
</organism>
<gene>
    <name evidence="2" type="ORF">A2Z00_00865</name>
</gene>
<feature type="transmembrane region" description="Helical" evidence="1">
    <location>
        <begin position="14"/>
        <end position="36"/>
    </location>
</feature>
<keyword evidence="1" id="KW-0472">Membrane</keyword>
<evidence type="ECO:0000256" key="1">
    <source>
        <dbReference type="SAM" id="Phobius"/>
    </source>
</evidence>
<evidence type="ECO:0000313" key="3">
    <source>
        <dbReference type="Proteomes" id="UP000177268"/>
    </source>
</evidence>
<keyword evidence="1" id="KW-0812">Transmembrane</keyword>
<dbReference type="Pfam" id="PF07963">
    <property type="entry name" value="N_methyl"/>
    <property type="match status" value="1"/>
</dbReference>
<evidence type="ECO:0000313" key="2">
    <source>
        <dbReference type="EMBL" id="OGG11893.1"/>
    </source>
</evidence>
<dbReference type="InterPro" id="IPR012902">
    <property type="entry name" value="N_methyl_site"/>
</dbReference>
<name>A0A1F5ZHU5_9BACT</name>
<protein>
    <submittedName>
        <fullName evidence="2">Uncharacterized protein</fullName>
    </submittedName>
</protein>
<proteinExistence type="predicted"/>
<reference evidence="2 3" key="1">
    <citation type="journal article" date="2016" name="Nat. Commun.">
        <title>Thousands of microbial genomes shed light on interconnected biogeochemical processes in an aquifer system.</title>
        <authorList>
            <person name="Anantharaman K."/>
            <person name="Brown C.T."/>
            <person name="Hug L.A."/>
            <person name="Sharon I."/>
            <person name="Castelle C.J."/>
            <person name="Probst A.J."/>
            <person name="Thomas B.C."/>
            <person name="Singh A."/>
            <person name="Wilkins M.J."/>
            <person name="Karaoz U."/>
            <person name="Brodie E.L."/>
            <person name="Williams K.H."/>
            <person name="Hubbard S.S."/>
            <person name="Banfield J.F."/>
        </authorList>
    </citation>
    <scope>NUCLEOTIDE SEQUENCE [LARGE SCALE GENOMIC DNA]</scope>
</reference>